<accession>A0A6C0CLC7</accession>
<name>A0A6C0CLC7_9ZZZZ</name>
<proteinExistence type="predicted"/>
<protein>
    <submittedName>
        <fullName evidence="1">Uncharacterized protein</fullName>
    </submittedName>
</protein>
<evidence type="ECO:0000313" key="1">
    <source>
        <dbReference type="EMBL" id="QHT04454.1"/>
    </source>
</evidence>
<organism evidence="1">
    <name type="scientific">viral metagenome</name>
    <dbReference type="NCBI Taxonomy" id="1070528"/>
    <lineage>
        <taxon>unclassified sequences</taxon>
        <taxon>metagenomes</taxon>
        <taxon>organismal metagenomes</taxon>
    </lineage>
</organism>
<dbReference type="EMBL" id="MN739429">
    <property type="protein sequence ID" value="QHT04454.1"/>
    <property type="molecule type" value="Genomic_DNA"/>
</dbReference>
<dbReference type="AlphaFoldDB" id="A0A6C0CLC7"/>
<reference evidence="1" key="1">
    <citation type="journal article" date="2020" name="Nature">
        <title>Giant virus diversity and host interactions through global metagenomics.</title>
        <authorList>
            <person name="Schulz F."/>
            <person name="Roux S."/>
            <person name="Paez-Espino D."/>
            <person name="Jungbluth S."/>
            <person name="Walsh D.A."/>
            <person name="Denef V.J."/>
            <person name="McMahon K.D."/>
            <person name="Konstantinidis K.T."/>
            <person name="Eloe-Fadrosh E.A."/>
            <person name="Kyrpides N.C."/>
            <person name="Woyke T."/>
        </authorList>
    </citation>
    <scope>NUCLEOTIDE SEQUENCE</scope>
    <source>
        <strain evidence="1">GVMAG-M-3300021185-45</strain>
    </source>
</reference>
<sequence length="121" mass="14336">MNTELYADLDPELISKLESYIDTNNPSDNVSTLSNYQIPIAITNLEIIQNTNKPSYIYAGNFSSGYYHCNYYKHSNGNIYVMSFYLQEFEEYYLLENWEKQLKLYKSYIKNCETSQQHCMN</sequence>